<gene>
    <name evidence="3" type="ORF">AAM4_2090</name>
</gene>
<dbReference type="EMBL" id="LK995526">
    <property type="protein sequence ID" value="CED91922.1"/>
    <property type="molecule type" value="Genomic_DNA"/>
</dbReference>
<keyword evidence="2" id="KW-0472">Membrane</keyword>
<dbReference type="PANTHER" id="PTHR35007:SF3">
    <property type="entry name" value="POSSIBLE CONSERVED ALANINE RICH MEMBRANE PROTEIN"/>
    <property type="match status" value="1"/>
</dbReference>
<evidence type="ECO:0000256" key="2">
    <source>
        <dbReference type="SAM" id="Phobius"/>
    </source>
</evidence>
<protein>
    <submittedName>
        <fullName evidence="3">Uncharacterized protein</fullName>
    </submittedName>
</protein>
<feature type="region of interest" description="Disordered" evidence="1">
    <location>
        <begin position="311"/>
        <end position="333"/>
    </location>
</feature>
<evidence type="ECO:0000256" key="1">
    <source>
        <dbReference type="SAM" id="MobiDB-lite"/>
    </source>
</evidence>
<sequence>MSGAQVLAGLLVALAAAVILLPARREPPAALGTHHAGRLARPPRPGAEDLDLGLVLTEVATLLRAGATPQRAWERTFQRAGISEGTRPDDDGVPPALRALAREPPTGWLPRRRAGRWQWEPPLPGHRARNARRRLTAAAVPGAVAACRLTTALGAPLAGVLEAVAGGVADSGHADASRRTALSGPRSTARLLALLPPVGLLLGSAIGAHPGQMLLDGGWGSALGVAGVVLMGVGHWLTGRLVAAAAAAPEEVDEALVLDLAGAALAAGASVPGTLQALGRALDDEMLGVVGRALLLGADWDEAWRAGHGGVGAAAAGSQDDAEEGGAANGPHRRRWWGWAESRGPRRYGRLEACLRTGWEDGASPAPLLAGTAASLRAGRQAADAEAAERLAVRLVLPLGTCFLPAFIILGIVPVVLSVGVDMLAG</sequence>
<dbReference type="AlphaFoldDB" id="A0A1L7RQF6"/>
<proteinExistence type="predicted"/>
<keyword evidence="2" id="KW-1133">Transmembrane helix</keyword>
<reference evidence="3" key="1">
    <citation type="submission" date="2014-07" db="EMBL/GenBank/DDBJ databases">
        <authorList>
            <person name="Zhang J.E."/>
            <person name="Yang H."/>
            <person name="Guo J."/>
            <person name="Deng Z."/>
            <person name="Luo H."/>
            <person name="Luo M."/>
            <person name="Zhao B."/>
        </authorList>
    </citation>
    <scope>NUCLEOTIDE SEQUENCE</scope>
    <source>
        <strain evidence="3">AM4</strain>
    </source>
</reference>
<dbReference type="RefSeq" id="WP_210581051.1">
    <property type="nucleotide sequence ID" value="NZ_LK995526.1"/>
</dbReference>
<keyword evidence="2" id="KW-0812">Transmembrane</keyword>
<evidence type="ECO:0000313" key="3">
    <source>
        <dbReference type="EMBL" id="CED91922.1"/>
    </source>
</evidence>
<organism evidence="3">
    <name type="scientific">Actinomyces succiniciruminis</name>
    <dbReference type="NCBI Taxonomy" id="1522002"/>
    <lineage>
        <taxon>Bacteria</taxon>
        <taxon>Bacillati</taxon>
        <taxon>Actinomycetota</taxon>
        <taxon>Actinomycetes</taxon>
        <taxon>Actinomycetales</taxon>
        <taxon>Actinomycetaceae</taxon>
        <taxon>Actinomyces</taxon>
    </lineage>
</organism>
<accession>A0A1L7RQF6</accession>
<dbReference type="PANTHER" id="PTHR35007">
    <property type="entry name" value="INTEGRAL MEMBRANE PROTEIN-RELATED"/>
    <property type="match status" value="1"/>
</dbReference>
<name>A0A1L7RQF6_9ACTO</name>
<feature type="transmembrane region" description="Helical" evidence="2">
    <location>
        <begin position="403"/>
        <end position="425"/>
    </location>
</feature>